<evidence type="ECO:0000313" key="1">
    <source>
        <dbReference type="EMBL" id="EDV59548.1"/>
    </source>
</evidence>
<proteinExistence type="predicted"/>
<dbReference type="Proteomes" id="UP000008711">
    <property type="component" value="Unassembled WGS sequence"/>
</dbReference>
<organism evidence="1 2">
    <name type="scientific">Drosophila erecta</name>
    <name type="common">Fruit fly</name>
    <dbReference type="NCBI Taxonomy" id="7220"/>
    <lineage>
        <taxon>Eukaryota</taxon>
        <taxon>Metazoa</taxon>
        <taxon>Ecdysozoa</taxon>
        <taxon>Arthropoda</taxon>
        <taxon>Hexapoda</taxon>
        <taxon>Insecta</taxon>
        <taxon>Pterygota</taxon>
        <taxon>Neoptera</taxon>
        <taxon>Endopterygota</taxon>
        <taxon>Diptera</taxon>
        <taxon>Brachycera</taxon>
        <taxon>Muscomorpha</taxon>
        <taxon>Ephydroidea</taxon>
        <taxon>Drosophilidae</taxon>
        <taxon>Drosophila</taxon>
        <taxon>Sophophora</taxon>
    </lineage>
</organism>
<evidence type="ECO:0000313" key="2">
    <source>
        <dbReference type="Proteomes" id="UP000008711"/>
    </source>
</evidence>
<reference evidence="1 2" key="2">
    <citation type="journal article" date="2008" name="Bioinformatics">
        <title>Assembly reconciliation.</title>
        <authorList>
            <person name="Zimin A.V."/>
            <person name="Smith D.R."/>
            <person name="Sutton G."/>
            <person name="Yorke J.A."/>
        </authorList>
    </citation>
    <scope>NUCLEOTIDE SEQUENCE [LARGE SCALE GENOMIC DNA]</scope>
    <source>
        <strain evidence="1 2">TSC#14021-0224.01</strain>
    </source>
</reference>
<protein>
    <submittedName>
        <fullName evidence="1">Uncharacterized protein</fullName>
    </submittedName>
</protein>
<dbReference type="EMBL" id="CH954177">
    <property type="protein sequence ID" value="EDV59548.1"/>
    <property type="molecule type" value="Genomic_DNA"/>
</dbReference>
<dbReference type="OMA" id="PMADMMD"/>
<dbReference type="HOGENOM" id="CLU_1983860_0_0_1"/>
<name>B3N8S1_DROER</name>
<dbReference type="KEGG" id="der:6542818"/>
<dbReference type="AlphaFoldDB" id="B3N8S1"/>
<sequence>MFPGRVLIGFPIFEGKARLQQRRRMSEHRLPLHRRPVPVELQERKSSWTDLKRPPFLLVKSFLNLRHMDADYGRDIMRVTDELSFQPHRTLFINILRMPHRPFSDTERFADMADADPLALDPGSKP</sequence>
<keyword evidence="2" id="KW-1185">Reference proteome</keyword>
<dbReference type="PhylomeDB" id="B3N8S1"/>
<reference evidence="1 2" key="1">
    <citation type="journal article" date="2007" name="Nature">
        <title>Evolution of genes and genomes on the Drosophila phylogeny.</title>
        <authorList>
            <consortium name="Drosophila 12 Genomes Consortium"/>
            <person name="Clark A.G."/>
            <person name="Eisen M.B."/>
            <person name="Smith D.R."/>
            <person name="Bergman C.M."/>
            <person name="Oliver B."/>
            <person name="Markow T.A."/>
            <person name="Kaufman T.C."/>
            <person name="Kellis M."/>
            <person name="Gelbart W."/>
            <person name="Iyer V.N."/>
            <person name="Pollard D.A."/>
            <person name="Sackton T.B."/>
            <person name="Larracuente A.M."/>
            <person name="Singh N.D."/>
            <person name="Abad J.P."/>
            <person name="Abt D.N."/>
            <person name="Adryan B."/>
            <person name="Aguade M."/>
            <person name="Akashi H."/>
            <person name="Anderson W.W."/>
            <person name="Aquadro C.F."/>
            <person name="Ardell D.H."/>
            <person name="Arguello R."/>
            <person name="Artieri C.G."/>
            <person name="Barbash D.A."/>
            <person name="Barker D."/>
            <person name="Barsanti P."/>
            <person name="Batterham P."/>
            <person name="Batzoglou S."/>
            <person name="Begun D."/>
            <person name="Bhutkar A."/>
            <person name="Blanco E."/>
            <person name="Bosak S.A."/>
            <person name="Bradley R.K."/>
            <person name="Brand A.D."/>
            <person name="Brent M.R."/>
            <person name="Brooks A.N."/>
            <person name="Brown R.H."/>
            <person name="Butlin R.K."/>
            <person name="Caggese C."/>
            <person name="Calvi B.R."/>
            <person name="Bernardo de Carvalho A."/>
            <person name="Caspi A."/>
            <person name="Castrezana S."/>
            <person name="Celniker S.E."/>
            <person name="Chang J.L."/>
            <person name="Chapple C."/>
            <person name="Chatterji S."/>
            <person name="Chinwalla A."/>
            <person name="Civetta A."/>
            <person name="Clifton S.W."/>
            <person name="Comeron J.M."/>
            <person name="Costello J.C."/>
            <person name="Coyne J.A."/>
            <person name="Daub J."/>
            <person name="David R.G."/>
            <person name="Delcher A.L."/>
            <person name="Delehaunty K."/>
            <person name="Do C.B."/>
            <person name="Ebling H."/>
            <person name="Edwards K."/>
            <person name="Eickbush T."/>
            <person name="Evans J.D."/>
            <person name="Filipski A."/>
            <person name="Findeiss S."/>
            <person name="Freyhult E."/>
            <person name="Fulton L."/>
            <person name="Fulton R."/>
            <person name="Garcia A.C."/>
            <person name="Gardiner A."/>
            <person name="Garfield D.A."/>
            <person name="Garvin B.E."/>
            <person name="Gibson G."/>
            <person name="Gilbert D."/>
            <person name="Gnerre S."/>
            <person name="Godfrey J."/>
            <person name="Good R."/>
            <person name="Gotea V."/>
            <person name="Gravely B."/>
            <person name="Greenberg A.J."/>
            <person name="Griffiths-Jones S."/>
            <person name="Gross S."/>
            <person name="Guigo R."/>
            <person name="Gustafson E.A."/>
            <person name="Haerty W."/>
            <person name="Hahn M.W."/>
            <person name="Halligan D.L."/>
            <person name="Halpern A.L."/>
            <person name="Halter G.M."/>
            <person name="Han M.V."/>
            <person name="Heger A."/>
            <person name="Hillier L."/>
            <person name="Hinrichs A.S."/>
            <person name="Holmes I."/>
            <person name="Hoskins R.A."/>
            <person name="Hubisz M.J."/>
            <person name="Hultmark D."/>
            <person name="Huntley M.A."/>
            <person name="Jaffe D.B."/>
            <person name="Jagadeeshan S."/>
            <person name="Jeck W.R."/>
            <person name="Johnson J."/>
            <person name="Jones C.D."/>
            <person name="Jordan W.C."/>
            <person name="Karpen G.H."/>
            <person name="Kataoka E."/>
            <person name="Keightley P.D."/>
            <person name="Kheradpour P."/>
            <person name="Kirkness E.F."/>
            <person name="Koerich L.B."/>
            <person name="Kristiansen K."/>
            <person name="Kudrna D."/>
            <person name="Kulathinal R.J."/>
            <person name="Kumar S."/>
            <person name="Kwok R."/>
            <person name="Lander E."/>
            <person name="Langley C.H."/>
            <person name="Lapoint R."/>
            <person name="Lazzaro B.P."/>
            <person name="Lee S.J."/>
            <person name="Levesque L."/>
            <person name="Li R."/>
            <person name="Lin C.F."/>
            <person name="Lin M.F."/>
            <person name="Lindblad-Toh K."/>
            <person name="Llopart A."/>
            <person name="Long M."/>
            <person name="Low L."/>
            <person name="Lozovsky E."/>
            <person name="Lu J."/>
            <person name="Luo M."/>
            <person name="Machado C.A."/>
            <person name="Makalowski W."/>
            <person name="Marzo M."/>
            <person name="Matsuda M."/>
            <person name="Matzkin L."/>
            <person name="McAllister B."/>
            <person name="McBride C.S."/>
            <person name="McKernan B."/>
            <person name="McKernan K."/>
            <person name="Mendez-Lago M."/>
            <person name="Minx P."/>
            <person name="Mollenhauer M.U."/>
            <person name="Montooth K."/>
            <person name="Mount S.M."/>
            <person name="Mu X."/>
            <person name="Myers E."/>
            <person name="Negre B."/>
            <person name="Newfeld S."/>
            <person name="Nielsen R."/>
            <person name="Noor M.A."/>
            <person name="O'Grady P."/>
            <person name="Pachter L."/>
            <person name="Papaceit M."/>
            <person name="Parisi M.J."/>
            <person name="Parisi M."/>
            <person name="Parts L."/>
            <person name="Pedersen J.S."/>
            <person name="Pesole G."/>
            <person name="Phillippy A.M."/>
            <person name="Ponting C.P."/>
            <person name="Pop M."/>
            <person name="Porcelli D."/>
            <person name="Powell J.R."/>
            <person name="Prohaska S."/>
            <person name="Pruitt K."/>
            <person name="Puig M."/>
            <person name="Quesneville H."/>
            <person name="Ram K.R."/>
            <person name="Rand D."/>
            <person name="Rasmussen M.D."/>
            <person name="Reed L.K."/>
            <person name="Reenan R."/>
            <person name="Reily A."/>
            <person name="Remington K.A."/>
            <person name="Rieger T.T."/>
            <person name="Ritchie M.G."/>
            <person name="Robin C."/>
            <person name="Rogers Y.H."/>
            <person name="Rohde C."/>
            <person name="Rozas J."/>
            <person name="Rubenfield M.J."/>
            <person name="Ruiz A."/>
            <person name="Russo S."/>
            <person name="Salzberg S.L."/>
            <person name="Sanchez-Gracia A."/>
            <person name="Saranga D.J."/>
            <person name="Sato H."/>
            <person name="Schaeffer S.W."/>
            <person name="Schatz M.C."/>
            <person name="Schlenke T."/>
            <person name="Schwartz R."/>
            <person name="Segarra C."/>
            <person name="Singh R.S."/>
            <person name="Sirot L."/>
            <person name="Sirota M."/>
            <person name="Sisneros N.B."/>
            <person name="Smith C.D."/>
            <person name="Smith T.F."/>
            <person name="Spieth J."/>
            <person name="Stage D.E."/>
            <person name="Stark A."/>
            <person name="Stephan W."/>
            <person name="Strausberg R.L."/>
            <person name="Strempel S."/>
            <person name="Sturgill D."/>
            <person name="Sutton G."/>
            <person name="Sutton G.G."/>
            <person name="Tao W."/>
            <person name="Teichmann S."/>
            <person name="Tobari Y.N."/>
            <person name="Tomimura Y."/>
            <person name="Tsolas J.M."/>
            <person name="Valente V.L."/>
            <person name="Venter E."/>
            <person name="Venter J.C."/>
            <person name="Vicario S."/>
            <person name="Vieira F.G."/>
            <person name="Vilella A.J."/>
            <person name="Villasante A."/>
            <person name="Walenz B."/>
            <person name="Wang J."/>
            <person name="Wasserman M."/>
            <person name="Watts T."/>
            <person name="Wilson D."/>
            <person name="Wilson R.K."/>
            <person name="Wing R.A."/>
            <person name="Wolfner M.F."/>
            <person name="Wong A."/>
            <person name="Wong G.K."/>
            <person name="Wu C.I."/>
            <person name="Wu G."/>
            <person name="Yamamoto D."/>
            <person name="Yang H.P."/>
            <person name="Yang S.P."/>
            <person name="Yorke J.A."/>
            <person name="Yoshida K."/>
            <person name="Zdobnov E."/>
            <person name="Zhang P."/>
            <person name="Zhang Y."/>
            <person name="Zimin A.V."/>
            <person name="Baldwin J."/>
            <person name="Abdouelleil A."/>
            <person name="Abdulkadir J."/>
            <person name="Abebe A."/>
            <person name="Abera B."/>
            <person name="Abreu J."/>
            <person name="Acer S.C."/>
            <person name="Aftuck L."/>
            <person name="Alexander A."/>
            <person name="An P."/>
            <person name="Anderson E."/>
            <person name="Anderson S."/>
            <person name="Arachi H."/>
            <person name="Azer M."/>
            <person name="Bachantsang P."/>
            <person name="Barry A."/>
            <person name="Bayul T."/>
            <person name="Berlin A."/>
            <person name="Bessette D."/>
            <person name="Bloom T."/>
            <person name="Blye J."/>
            <person name="Boguslavskiy L."/>
            <person name="Bonnet C."/>
            <person name="Boukhgalter B."/>
            <person name="Bourzgui I."/>
            <person name="Brown A."/>
            <person name="Cahill P."/>
            <person name="Channer S."/>
            <person name="Cheshatsang Y."/>
            <person name="Chuda L."/>
            <person name="Citroen M."/>
            <person name="Collymore A."/>
            <person name="Cooke P."/>
            <person name="Costello M."/>
            <person name="D'Aco K."/>
            <person name="Daza R."/>
            <person name="De Haan G."/>
            <person name="DeGray S."/>
            <person name="DeMaso C."/>
            <person name="Dhargay N."/>
            <person name="Dooley K."/>
            <person name="Dooley E."/>
            <person name="Doricent M."/>
            <person name="Dorje P."/>
            <person name="Dorjee K."/>
            <person name="Dupes A."/>
            <person name="Elong R."/>
            <person name="Falk J."/>
            <person name="Farina A."/>
            <person name="Faro S."/>
            <person name="Ferguson D."/>
            <person name="Fisher S."/>
            <person name="Foley C.D."/>
            <person name="Franke A."/>
            <person name="Friedrich D."/>
            <person name="Gadbois L."/>
            <person name="Gearin G."/>
            <person name="Gearin C.R."/>
            <person name="Giannoukos G."/>
            <person name="Goode T."/>
            <person name="Graham J."/>
            <person name="Grandbois E."/>
            <person name="Grewal S."/>
            <person name="Gyaltsen K."/>
            <person name="Hafez N."/>
            <person name="Hagos B."/>
            <person name="Hall J."/>
            <person name="Henson C."/>
            <person name="Hollinger A."/>
            <person name="Honan T."/>
            <person name="Huard M.D."/>
            <person name="Hughes L."/>
            <person name="Hurhula B."/>
            <person name="Husby M.E."/>
            <person name="Kamat A."/>
            <person name="Kanga B."/>
            <person name="Kashin S."/>
            <person name="Khazanovich D."/>
            <person name="Kisner P."/>
            <person name="Lance K."/>
            <person name="Lara M."/>
            <person name="Lee W."/>
            <person name="Lennon N."/>
            <person name="Letendre F."/>
            <person name="LeVine R."/>
            <person name="Lipovsky A."/>
            <person name="Liu X."/>
            <person name="Liu J."/>
            <person name="Liu S."/>
            <person name="Lokyitsang T."/>
            <person name="Lokyitsang Y."/>
            <person name="Lubonja R."/>
            <person name="Lui A."/>
            <person name="MacDonald P."/>
            <person name="Magnisalis V."/>
            <person name="Maru K."/>
            <person name="Matthews C."/>
            <person name="McCusker W."/>
            <person name="McDonough S."/>
            <person name="Mehta T."/>
            <person name="Meldrim J."/>
            <person name="Meneus L."/>
            <person name="Mihai O."/>
            <person name="Mihalev A."/>
            <person name="Mihova T."/>
            <person name="Mittelman R."/>
            <person name="Mlenga V."/>
            <person name="Montmayeur A."/>
            <person name="Mulrain L."/>
            <person name="Navidi A."/>
            <person name="Naylor J."/>
            <person name="Negash T."/>
            <person name="Nguyen T."/>
            <person name="Nguyen N."/>
            <person name="Nicol R."/>
            <person name="Norbu C."/>
            <person name="Norbu N."/>
            <person name="Novod N."/>
            <person name="O'Neill B."/>
            <person name="Osman S."/>
            <person name="Markiewicz E."/>
            <person name="Oyono O.L."/>
            <person name="Patti C."/>
            <person name="Phunkhang P."/>
            <person name="Pierre F."/>
            <person name="Priest M."/>
            <person name="Raghuraman S."/>
            <person name="Rege F."/>
            <person name="Reyes R."/>
            <person name="Rise C."/>
            <person name="Rogov P."/>
            <person name="Ross K."/>
            <person name="Ryan E."/>
            <person name="Settipalli S."/>
            <person name="Shea T."/>
            <person name="Sherpa N."/>
            <person name="Shi L."/>
            <person name="Shih D."/>
            <person name="Sparrow T."/>
            <person name="Spaulding J."/>
            <person name="Stalker J."/>
            <person name="Stange-Thomann N."/>
            <person name="Stavropoulos S."/>
            <person name="Stone C."/>
            <person name="Strader C."/>
            <person name="Tesfaye S."/>
            <person name="Thomson T."/>
            <person name="Thoulutsang Y."/>
            <person name="Thoulutsang D."/>
            <person name="Topham K."/>
            <person name="Topping I."/>
            <person name="Tsamla T."/>
            <person name="Vassiliev H."/>
            <person name="Vo A."/>
            <person name="Wangchuk T."/>
            <person name="Wangdi T."/>
            <person name="Weiand M."/>
            <person name="Wilkinson J."/>
            <person name="Wilson A."/>
            <person name="Yadav S."/>
            <person name="Young G."/>
            <person name="Yu Q."/>
            <person name="Zembek L."/>
            <person name="Zhong D."/>
            <person name="Zimmer A."/>
            <person name="Zwirko Z."/>
            <person name="Jaffe D.B."/>
            <person name="Alvarez P."/>
            <person name="Brockman W."/>
            <person name="Butler J."/>
            <person name="Chin C."/>
            <person name="Gnerre S."/>
            <person name="Grabherr M."/>
            <person name="Kleber M."/>
            <person name="Mauceli E."/>
            <person name="MacCallum I."/>
        </authorList>
    </citation>
    <scope>NUCLEOTIDE SEQUENCE [LARGE SCALE GENOMIC DNA]</scope>
    <source>
        <strain evidence="1 2">TSC#14021-0224.01</strain>
    </source>
</reference>
<dbReference type="OrthoDB" id="7823046at2759"/>
<gene>
    <name evidence="1" type="primary">Dere\GG23348</name>
    <name evidence="1" type="synonym">dere_GLEANR_8178</name>
    <name evidence="1" type="synonym">GG23348</name>
    <name evidence="1" type="ORF">Dere_GG23348</name>
</gene>
<accession>B3N8S1</accession>